<reference evidence="3" key="1">
    <citation type="submission" date="2014-07" db="EMBL/GenBank/DDBJ databases">
        <title>Genome sequencing of plant-pathogenic Streptomyces species.</title>
        <authorList>
            <person name="Harrison J."/>
            <person name="Sapp M."/>
            <person name="Thwaites R."/>
            <person name="Studholme D.J."/>
        </authorList>
    </citation>
    <scope>NUCLEOTIDE SEQUENCE [LARGE SCALE GENOMIC DNA]</scope>
    <source>
        <strain evidence="3">NCPPB 4445</strain>
    </source>
</reference>
<dbReference type="Proteomes" id="UP000037151">
    <property type="component" value="Unassembled WGS sequence"/>
</dbReference>
<proteinExistence type="predicted"/>
<gene>
    <name evidence="2" type="ORF">IQ63_27650</name>
</gene>
<comment type="caution">
    <text evidence="2">The sequence shown here is derived from an EMBL/GenBank/DDBJ whole genome shotgun (WGS) entry which is preliminary data.</text>
</comment>
<protein>
    <submittedName>
        <fullName evidence="2">Uncharacterized protein</fullName>
    </submittedName>
</protein>
<dbReference type="RefSeq" id="WP_050373025.1">
    <property type="nucleotide sequence ID" value="NZ_KQ257828.1"/>
</dbReference>
<accession>A0A0L0JZE8</accession>
<evidence type="ECO:0000313" key="2">
    <source>
        <dbReference type="EMBL" id="KND30879.1"/>
    </source>
</evidence>
<evidence type="ECO:0000313" key="3">
    <source>
        <dbReference type="Proteomes" id="UP000037151"/>
    </source>
</evidence>
<dbReference type="AlphaFoldDB" id="A0A0L0JZE8"/>
<dbReference type="EMBL" id="JPPY01000161">
    <property type="protein sequence ID" value="KND30879.1"/>
    <property type="molecule type" value="Genomic_DNA"/>
</dbReference>
<name>A0A0L0JZE8_9ACTN</name>
<evidence type="ECO:0000256" key="1">
    <source>
        <dbReference type="SAM" id="MobiDB-lite"/>
    </source>
</evidence>
<feature type="region of interest" description="Disordered" evidence="1">
    <location>
        <begin position="1"/>
        <end position="36"/>
    </location>
</feature>
<dbReference type="OrthoDB" id="4313977at2"/>
<organism evidence="2 3">
    <name type="scientific">Streptomyces acidiscabies</name>
    <dbReference type="NCBI Taxonomy" id="42234"/>
    <lineage>
        <taxon>Bacteria</taxon>
        <taxon>Bacillati</taxon>
        <taxon>Actinomycetota</taxon>
        <taxon>Actinomycetes</taxon>
        <taxon>Kitasatosporales</taxon>
        <taxon>Streptomycetaceae</taxon>
        <taxon>Streptomyces</taxon>
    </lineage>
</organism>
<feature type="compositionally biased region" description="Polar residues" evidence="1">
    <location>
        <begin position="9"/>
        <end position="35"/>
    </location>
</feature>
<sequence length="142" mass="14831">MSWDEWEQLKSSAAERTTHMQLNQYPSDSAGSGTLVSKKPVWSKAGQEVGAFREDIAKALGHLSDGQEGLGADAGCLTAGAQKEVHDSWARYVKDVGGRCGKLAALLGKAGGDLAQTDDGVLVDIQNLRTAYADTPAVGGKG</sequence>
<dbReference type="PATRIC" id="fig|42234.21.peg.5697"/>